<evidence type="ECO:0000313" key="2">
    <source>
        <dbReference type="EMBL" id="AYQ72295.1"/>
    </source>
</evidence>
<dbReference type="RefSeq" id="WP_123040355.1">
    <property type="nucleotide sequence ID" value="NZ_CP033433.1"/>
</dbReference>
<keyword evidence="1" id="KW-0812">Transmembrane</keyword>
<reference evidence="2 3" key="1">
    <citation type="submission" date="2018-10" db="EMBL/GenBank/DDBJ databases">
        <title>Genome Sequence of Cohnella sp.</title>
        <authorList>
            <person name="Srinivasan S."/>
            <person name="Kim M.K."/>
        </authorList>
    </citation>
    <scope>NUCLEOTIDE SEQUENCE [LARGE SCALE GENOMIC DNA]</scope>
    <source>
        <strain evidence="2 3">18JY8-7</strain>
    </source>
</reference>
<evidence type="ECO:0000256" key="1">
    <source>
        <dbReference type="SAM" id="Phobius"/>
    </source>
</evidence>
<protein>
    <submittedName>
        <fullName evidence="2">Uncharacterized protein</fullName>
    </submittedName>
</protein>
<keyword evidence="1" id="KW-0472">Membrane</keyword>
<evidence type="ECO:0000313" key="3">
    <source>
        <dbReference type="Proteomes" id="UP000269097"/>
    </source>
</evidence>
<gene>
    <name evidence="2" type="ORF">EAV92_06765</name>
</gene>
<feature type="transmembrane region" description="Helical" evidence="1">
    <location>
        <begin position="45"/>
        <end position="62"/>
    </location>
</feature>
<sequence length="77" mass="8575">MHATGGVTFAAVFVILLMALMDMIIYRENFPAALYDLFNHARDKLTLLLLASSWITALVADIRHKRKSDPQEGGRSA</sequence>
<organism evidence="2 3">
    <name type="scientific">Cohnella candidum</name>
    <dbReference type="NCBI Taxonomy" id="2674991"/>
    <lineage>
        <taxon>Bacteria</taxon>
        <taxon>Bacillati</taxon>
        <taxon>Bacillota</taxon>
        <taxon>Bacilli</taxon>
        <taxon>Bacillales</taxon>
        <taxon>Paenibacillaceae</taxon>
        <taxon>Cohnella</taxon>
    </lineage>
</organism>
<accession>A0A3G3JVN5</accession>
<keyword evidence="3" id="KW-1185">Reference proteome</keyword>
<name>A0A3G3JVN5_9BACL</name>
<proteinExistence type="predicted"/>
<dbReference type="AlphaFoldDB" id="A0A3G3JVN5"/>
<dbReference type="Proteomes" id="UP000269097">
    <property type="component" value="Chromosome"/>
</dbReference>
<keyword evidence="1" id="KW-1133">Transmembrane helix</keyword>
<feature type="transmembrane region" description="Helical" evidence="1">
    <location>
        <begin position="7"/>
        <end position="25"/>
    </location>
</feature>
<dbReference type="KEGG" id="coh:EAV92_06765"/>
<dbReference type="EMBL" id="CP033433">
    <property type="protein sequence ID" value="AYQ72295.1"/>
    <property type="molecule type" value="Genomic_DNA"/>
</dbReference>